<evidence type="ECO:0000256" key="2">
    <source>
        <dbReference type="ARBA" id="ARBA00006058"/>
    </source>
</evidence>
<dbReference type="RefSeq" id="XP_011664029.2">
    <property type="nucleotide sequence ID" value="XM_011665727.2"/>
</dbReference>
<evidence type="ECO:0008006" key="11">
    <source>
        <dbReference type="Google" id="ProtNLM"/>
    </source>
</evidence>
<evidence type="ECO:0000256" key="6">
    <source>
        <dbReference type="ARBA" id="ARBA00023180"/>
    </source>
</evidence>
<feature type="transmembrane region" description="Helical" evidence="7">
    <location>
        <begin position="808"/>
        <end position="828"/>
    </location>
</feature>
<keyword evidence="5 7" id="KW-0472">Membrane</keyword>
<dbReference type="Proteomes" id="UP000007110">
    <property type="component" value="Unassembled WGS sequence"/>
</dbReference>
<dbReference type="Pfam" id="PF05478">
    <property type="entry name" value="Prominin"/>
    <property type="match status" value="1"/>
</dbReference>
<dbReference type="PANTHER" id="PTHR22730">
    <property type="entry name" value="PROMININ PROM PROTEIN"/>
    <property type="match status" value="1"/>
</dbReference>
<name>A0A7M7LSP7_STRPU</name>
<evidence type="ECO:0000313" key="10">
    <source>
        <dbReference type="Proteomes" id="UP000007110"/>
    </source>
</evidence>
<keyword evidence="4 7" id="KW-1133">Transmembrane helix</keyword>
<dbReference type="GO" id="GO:0005902">
    <property type="term" value="C:microvillus"/>
    <property type="evidence" value="ECO:0000318"/>
    <property type="project" value="GO_Central"/>
</dbReference>
<dbReference type="GO" id="GO:0071914">
    <property type="term" value="C:prominosome"/>
    <property type="evidence" value="ECO:0000318"/>
    <property type="project" value="GO_Central"/>
</dbReference>
<dbReference type="AlphaFoldDB" id="A0A7M7LSP7"/>
<keyword evidence="6" id="KW-0325">Glycoprotein</keyword>
<evidence type="ECO:0000256" key="4">
    <source>
        <dbReference type="ARBA" id="ARBA00022989"/>
    </source>
</evidence>
<evidence type="ECO:0000313" key="9">
    <source>
        <dbReference type="EnsemblMetazoa" id="XP_011664030"/>
    </source>
</evidence>
<feature type="transmembrane region" description="Helical" evidence="7">
    <location>
        <begin position="111"/>
        <end position="142"/>
    </location>
</feature>
<evidence type="ECO:0000256" key="5">
    <source>
        <dbReference type="ARBA" id="ARBA00023136"/>
    </source>
</evidence>
<dbReference type="GO" id="GO:0009986">
    <property type="term" value="C:cell surface"/>
    <property type="evidence" value="ECO:0000318"/>
    <property type="project" value="GO_Central"/>
</dbReference>
<organism evidence="9 10">
    <name type="scientific">Strongylocentrotus purpuratus</name>
    <name type="common">Purple sea urchin</name>
    <dbReference type="NCBI Taxonomy" id="7668"/>
    <lineage>
        <taxon>Eukaryota</taxon>
        <taxon>Metazoa</taxon>
        <taxon>Echinodermata</taxon>
        <taxon>Eleutherozoa</taxon>
        <taxon>Echinozoa</taxon>
        <taxon>Echinoidea</taxon>
        <taxon>Euechinoidea</taxon>
        <taxon>Echinacea</taxon>
        <taxon>Camarodonta</taxon>
        <taxon>Echinidea</taxon>
        <taxon>Strongylocentrotidae</taxon>
        <taxon>Strongylocentrotus</taxon>
    </lineage>
</organism>
<feature type="signal peptide" evidence="8">
    <location>
        <begin position="1"/>
        <end position="28"/>
    </location>
</feature>
<sequence length="880" mass="96155">MEKMKRTGLHGLCLAVLIVGLAVHEAKAVSVNNDGNITFADLPEGDPYSSPESFDEGSFPLPTTWDFIGNFLSSVSPGEPPYELINTVVGDFSSVDVALLTDNITTYQKNLLGFGVAFVIGVLFILIFPIVALCFCCCRCCCKNCGGKMHMDQKDNSCCRVMVYSILLLVSLVFIFAGAVTALCISGYTGSQAQTLPTRVSDNVQDLVLYLNNTLNEIDFVMTDQLAFTLDQVRDDLNGIGDLVGVPVRESLRTNVGPAIDSVIDMETNIDGTLSSMEAVDTLQATMEINRDTLDTNLTSILTTLSTLCGSCGCCTEATANLRNVQLKADYRDIDIGAGHGSFPQVLVDSSISELTDVSNRNLSEQALEGAQTFEDIPETLRNTTASDVADIIVTIDELEGTLNEFINTTTYTLQSFSGQVEPFDDTANDYLTTYAEDYDKYRAYVMYVFYGFILFIVILFLLGLLIGIFSYDRKASPTDRSSCSNCGGLFLMAGAGFVFIFGAFIMLITALTFIIGGPIDRLVCDPLVSGQLFAQTVDKYDGILEDGYYLGNLVFQDPSVPFQIGGFLDACEQNEAVYTAFLLENLFNITEFTDISSQIPNVDDQFANLTGDFSSVEILTDDTRQTLIDFRDSPADTINWTYFTDELAKVLIYDADGNVDSLSSLITALDTDAAATSSSSDATALNDISADLQTLQDDIVDVLLQDASDIASEIVTLTGYTDVIDTNVNDTIANAETAQDYIDNNVGTVVQASVVDYSARVLGYPEQFVTYATNELETTIGGCRPVYNLWNQAVNTLCIGILRSFNGLWFTLGWCIVFFMPALIFGVKLAKYFRTMDTSDGYSDNDDFEMQGQQHYGNKVAPTTGYAAGEKPNYQNYHR</sequence>
<keyword evidence="10" id="KW-1185">Reference proteome</keyword>
<dbReference type="GO" id="GO:0015485">
    <property type="term" value="F:cholesterol binding"/>
    <property type="evidence" value="ECO:0000318"/>
    <property type="project" value="GO_Central"/>
</dbReference>
<reference evidence="10" key="1">
    <citation type="submission" date="2015-02" db="EMBL/GenBank/DDBJ databases">
        <title>Genome sequencing for Strongylocentrotus purpuratus.</title>
        <authorList>
            <person name="Murali S."/>
            <person name="Liu Y."/>
            <person name="Vee V."/>
            <person name="English A."/>
            <person name="Wang M."/>
            <person name="Skinner E."/>
            <person name="Han Y."/>
            <person name="Muzny D.M."/>
            <person name="Worley K.C."/>
            <person name="Gibbs R.A."/>
        </authorList>
    </citation>
    <scope>NUCLEOTIDE SEQUENCE</scope>
</reference>
<keyword evidence="3 7" id="KW-0812">Transmembrane</keyword>
<dbReference type="EnsemblMetazoa" id="XM_011665727">
    <property type="protein sequence ID" value="XP_011664029"/>
    <property type="gene ID" value="LOC594323"/>
</dbReference>
<evidence type="ECO:0000256" key="7">
    <source>
        <dbReference type="SAM" id="Phobius"/>
    </source>
</evidence>
<dbReference type="RefSeq" id="XP_011664030.2">
    <property type="nucleotide sequence ID" value="XM_011665728.2"/>
</dbReference>
<comment type="subcellular location">
    <subcellularLocation>
        <location evidence="1">Membrane</location>
        <topology evidence="1">Multi-pass membrane protein</topology>
    </subcellularLocation>
</comment>
<protein>
    <recommendedName>
        <fullName evidence="11">Prominin-1-A</fullName>
    </recommendedName>
</protein>
<feature type="transmembrane region" description="Helical" evidence="7">
    <location>
        <begin position="163"/>
        <end position="188"/>
    </location>
</feature>
<dbReference type="GO" id="GO:0016324">
    <property type="term" value="C:apical plasma membrane"/>
    <property type="evidence" value="ECO:0000318"/>
    <property type="project" value="GO_Central"/>
</dbReference>
<comment type="similarity">
    <text evidence="2">Belongs to the prominin family.</text>
</comment>
<dbReference type="KEGG" id="spu:594323"/>
<keyword evidence="8" id="KW-0732">Signal</keyword>
<evidence type="ECO:0000256" key="1">
    <source>
        <dbReference type="ARBA" id="ARBA00004141"/>
    </source>
</evidence>
<feature type="chain" id="PRO_5036207439" description="Prominin-1-A" evidence="8">
    <location>
        <begin position="29"/>
        <end position="880"/>
    </location>
</feature>
<dbReference type="InParanoid" id="A0A7M7LSP7"/>
<dbReference type="PANTHER" id="PTHR22730:SF1">
    <property type="entry name" value="PROMININ-LIKE PROTEIN"/>
    <property type="match status" value="1"/>
</dbReference>
<accession>A0A7M7LSP7</accession>
<dbReference type="GO" id="GO:0005929">
    <property type="term" value="C:cilium"/>
    <property type="evidence" value="ECO:0000318"/>
    <property type="project" value="GO_Central"/>
</dbReference>
<reference evidence="9" key="2">
    <citation type="submission" date="2021-01" db="UniProtKB">
        <authorList>
            <consortium name="EnsemblMetazoa"/>
        </authorList>
    </citation>
    <scope>IDENTIFICATION</scope>
</reference>
<proteinExistence type="inferred from homology"/>
<evidence type="ECO:0000256" key="8">
    <source>
        <dbReference type="SAM" id="SignalP"/>
    </source>
</evidence>
<dbReference type="EnsemblMetazoa" id="XM_011665728">
    <property type="protein sequence ID" value="XP_011664030"/>
    <property type="gene ID" value="LOC594323"/>
</dbReference>
<dbReference type="GeneID" id="594323"/>
<dbReference type="InterPro" id="IPR008795">
    <property type="entry name" value="Prominin"/>
</dbReference>
<evidence type="ECO:0000256" key="3">
    <source>
        <dbReference type="ARBA" id="ARBA00022692"/>
    </source>
</evidence>
<feature type="transmembrane region" description="Helical" evidence="7">
    <location>
        <begin position="445"/>
        <end position="470"/>
    </location>
</feature>
<feature type="transmembrane region" description="Helical" evidence="7">
    <location>
        <begin position="490"/>
        <end position="516"/>
    </location>
</feature>